<protein>
    <submittedName>
        <fullName evidence="1">Uncharacterized protein</fullName>
    </submittedName>
</protein>
<evidence type="ECO:0000313" key="1">
    <source>
        <dbReference type="EMBL" id="QFG73893.1"/>
    </source>
</evidence>
<reference evidence="1" key="1">
    <citation type="journal article" date="2019" name="Philos. Trans. R. Soc. Lond., B, Biol. Sci.">
        <title>Targeted metagenomic recovery of four divergent viruses reveals shared and distinctive characteristics of giant viruses of marine eukaryotes.</title>
        <authorList>
            <person name="Needham D.M."/>
            <person name="Poirier C."/>
            <person name="Hehenberger E."/>
            <person name="Jimenez V."/>
            <person name="Swalwell J.E."/>
            <person name="Santoro A.E."/>
            <person name="Worden A.Z."/>
        </authorList>
    </citation>
    <scope>NUCLEOTIDE SEQUENCE</scope>
    <source>
        <strain evidence="1">OPacV-662</strain>
    </source>
</reference>
<dbReference type="EMBL" id="MN448274">
    <property type="protein sequence ID" value="QFG73893.1"/>
    <property type="molecule type" value="Genomic_DNA"/>
</dbReference>
<organism evidence="1">
    <name type="scientific">Megaviridae environmental sample</name>
    <dbReference type="NCBI Taxonomy" id="1737588"/>
    <lineage>
        <taxon>Viruses</taxon>
        <taxon>Varidnaviria</taxon>
        <taxon>Bamfordvirae</taxon>
        <taxon>Nucleocytoviricota</taxon>
        <taxon>Megaviricetes</taxon>
        <taxon>Imitervirales</taxon>
        <taxon>Mimiviridae</taxon>
        <taxon>environmental samples</taxon>
    </lineage>
</organism>
<sequence>MIPFQAYLRVGCALVYNDTQKHYKNILSSHDYAIHKFKIKRLNRLLSNLVKIIRLSYTVEI</sequence>
<proteinExistence type="predicted"/>
<accession>A0A5J6VJ78</accession>
<name>A0A5J6VJ78_9VIRU</name>